<name>A0A1V6ZAQ0_PENNA</name>
<reference evidence="14" key="1">
    <citation type="journal article" date="2017" name="Nat. Microbiol.">
        <title>Global analysis of biosynthetic gene clusters reveals vast potential of secondary metabolite production in Penicillium species.</title>
        <authorList>
            <person name="Nielsen J.C."/>
            <person name="Grijseels S."/>
            <person name="Prigent S."/>
            <person name="Ji B."/>
            <person name="Dainat J."/>
            <person name="Nielsen K.F."/>
            <person name="Frisvad J.C."/>
            <person name="Workman M."/>
            <person name="Nielsen J."/>
        </authorList>
    </citation>
    <scope>NUCLEOTIDE SEQUENCE [LARGE SCALE GENOMIC DNA]</scope>
    <source>
        <strain evidence="14">IBT 13039</strain>
    </source>
</reference>
<dbReference type="OMA" id="CAVVENM"/>
<dbReference type="EMBL" id="MOOB01000001">
    <property type="protein sequence ID" value="OQE96598.1"/>
    <property type="molecule type" value="Genomic_DNA"/>
</dbReference>
<keyword evidence="5" id="KW-0812">Transmembrane</keyword>
<dbReference type="Pfam" id="PF11711">
    <property type="entry name" value="Tim54"/>
    <property type="match status" value="1"/>
</dbReference>
<evidence type="ECO:0000256" key="11">
    <source>
        <dbReference type="ARBA" id="ARBA00023136"/>
    </source>
</evidence>
<dbReference type="AlphaFoldDB" id="A0A1V6ZAQ0"/>
<dbReference type="Gene3D" id="2.60.120.200">
    <property type="match status" value="1"/>
</dbReference>
<evidence type="ECO:0000256" key="10">
    <source>
        <dbReference type="ARBA" id="ARBA00023128"/>
    </source>
</evidence>
<keyword evidence="9" id="KW-0811">Translocation</keyword>
<keyword evidence="4" id="KW-0813">Transport</keyword>
<feature type="region of interest" description="Disordered" evidence="12">
    <location>
        <begin position="495"/>
        <end position="523"/>
    </location>
</feature>
<evidence type="ECO:0000256" key="6">
    <source>
        <dbReference type="ARBA" id="ARBA00022792"/>
    </source>
</evidence>
<feature type="compositionally biased region" description="Low complexity" evidence="12">
    <location>
        <begin position="141"/>
        <end position="159"/>
    </location>
</feature>
<dbReference type="InterPro" id="IPR050187">
    <property type="entry name" value="Lipid_Phosphate_FormReg"/>
</dbReference>
<dbReference type="STRING" id="60175.A0A1V6ZAQ0"/>
<organism evidence="13 14">
    <name type="scientific">Penicillium nalgiovense</name>
    <dbReference type="NCBI Taxonomy" id="60175"/>
    <lineage>
        <taxon>Eukaryota</taxon>
        <taxon>Fungi</taxon>
        <taxon>Dikarya</taxon>
        <taxon>Ascomycota</taxon>
        <taxon>Pezizomycotina</taxon>
        <taxon>Eurotiomycetes</taxon>
        <taxon>Eurotiomycetidae</taxon>
        <taxon>Eurotiales</taxon>
        <taxon>Aspergillaceae</taxon>
        <taxon>Penicillium</taxon>
    </lineage>
</organism>
<evidence type="ECO:0000313" key="13">
    <source>
        <dbReference type="EMBL" id="OQE96598.1"/>
    </source>
</evidence>
<evidence type="ECO:0000256" key="12">
    <source>
        <dbReference type="SAM" id="MobiDB-lite"/>
    </source>
</evidence>
<keyword evidence="14" id="KW-1185">Reference proteome</keyword>
<evidence type="ECO:0000256" key="1">
    <source>
        <dbReference type="ARBA" id="ARBA00004434"/>
    </source>
</evidence>
<evidence type="ECO:0000256" key="8">
    <source>
        <dbReference type="ARBA" id="ARBA00022989"/>
    </source>
</evidence>
<proteinExistence type="inferred from homology"/>
<dbReference type="PANTHER" id="PTHR12358">
    <property type="entry name" value="SPHINGOSINE KINASE"/>
    <property type="match status" value="1"/>
</dbReference>
<keyword evidence="8" id="KW-1133">Transmembrane helix</keyword>
<dbReference type="GO" id="GO:0015031">
    <property type="term" value="P:protein transport"/>
    <property type="evidence" value="ECO:0007669"/>
    <property type="project" value="UniProtKB-KW"/>
</dbReference>
<feature type="compositionally biased region" description="Low complexity" evidence="12">
    <location>
        <begin position="501"/>
        <end position="523"/>
    </location>
</feature>
<keyword evidence="6" id="KW-0999">Mitochondrion inner membrane</keyword>
<accession>A0A1V6ZAQ0</accession>
<protein>
    <recommendedName>
        <fullName evidence="3">Mitochondrial import inner membrane translocase subunit TIM54</fullName>
    </recommendedName>
</protein>
<comment type="similarity">
    <text evidence="2">Belongs to the TIM54 family.</text>
</comment>
<dbReference type="Pfam" id="PF26113">
    <property type="entry name" value="GH16_XgeA"/>
    <property type="match status" value="1"/>
</dbReference>
<dbReference type="GO" id="GO:0005743">
    <property type="term" value="C:mitochondrial inner membrane"/>
    <property type="evidence" value="ECO:0007669"/>
    <property type="project" value="UniProtKB-SubCell"/>
</dbReference>
<evidence type="ECO:0000256" key="7">
    <source>
        <dbReference type="ARBA" id="ARBA00022927"/>
    </source>
</evidence>
<sequence>MGNERHFGLAIPRDSIPADITAGAPEPTTWGTPLTRFVALGCDFGSHFKSKDIIFNTNLCGSVGSAWSTPECSAKAATCKEFVAQNPSAFSNAYWLTNSVKVYEWSNISKWGLTLMAKKISLIPVHNHVESLLRSKLGHLNQSDSSSSAAPSGAGKPQAAPKPPNPAFKMMGLPNMRFKLPSRNWMIFLTITGSFTGALIYDRREKRRVQQKWSELVAHISKESLPIDQMRRKMTVYLAAPPGDGLRVARDHFKEYVKPILVAAALDYTVVEGRREGDVRATTAENIRKLRRKSGEPSSAAEEVGVDAVVAATRAHIGVTDEPGPKGDLVIGRHTWKEYIRGLHEGWLGPLDAPPPPEELTADTSKDVSAENPASLANPEIESIDSPEFSEEKKDELPEPKIEEPEKEEDKEEKPAKPAGPTPAYIYPNEYSSAILPHTIPQTFDSSTPVEFPHLLGFLNTPIRVYRFLTQRYLAEDIGRQVAALVLANNARPYHEGTSNTESDPTSPSVDPTPSPDSSFTDLPARNYEQQTVMEAAESEWHKSVHKREEDEKEREWLDDIVLDQRIASRMQRAILSPEDETRSQRIAEKQEYILGEERPAPVPFWKRMWIDYGYGESDEVLRRKPILGNIDGEDGQ</sequence>
<evidence type="ECO:0000256" key="5">
    <source>
        <dbReference type="ARBA" id="ARBA00022692"/>
    </source>
</evidence>
<comment type="subcellular location">
    <subcellularLocation>
        <location evidence="1">Mitochondrion inner membrane</location>
        <topology evidence="1">Single-pass membrane protein</topology>
    </subcellularLocation>
</comment>
<gene>
    <name evidence="13" type="ORF">PENNAL_c0001G01534</name>
</gene>
<keyword evidence="11" id="KW-0472">Membrane</keyword>
<feature type="compositionally biased region" description="Basic and acidic residues" evidence="12">
    <location>
        <begin position="390"/>
        <end position="404"/>
    </location>
</feature>
<keyword evidence="7" id="KW-0653">Protein transport</keyword>
<feature type="region of interest" description="Disordered" evidence="12">
    <location>
        <begin position="350"/>
        <end position="426"/>
    </location>
</feature>
<dbReference type="Proteomes" id="UP000191691">
    <property type="component" value="Unassembled WGS sequence"/>
</dbReference>
<dbReference type="InterPro" id="IPR021056">
    <property type="entry name" value="Mt_import_IM_translocase_Tim54"/>
</dbReference>
<evidence type="ECO:0000256" key="3">
    <source>
        <dbReference type="ARBA" id="ARBA00020796"/>
    </source>
</evidence>
<dbReference type="PANTHER" id="PTHR12358:SF101">
    <property type="entry name" value="MITOCHONDRIAL IMPORT INNER MEMBRANE TRANSLOCASE SUBUNIT TIM54"/>
    <property type="match status" value="1"/>
</dbReference>
<keyword evidence="10" id="KW-0496">Mitochondrion</keyword>
<evidence type="ECO:0000256" key="9">
    <source>
        <dbReference type="ARBA" id="ARBA00023010"/>
    </source>
</evidence>
<feature type="region of interest" description="Disordered" evidence="12">
    <location>
        <begin position="140"/>
        <end position="166"/>
    </location>
</feature>
<evidence type="ECO:0000256" key="4">
    <source>
        <dbReference type="ARBA" id="ARBA00022448"/>
    </source>
</evidence>
<evidence type="ECO:0000313" key="14">
    <source>
        <dbReference type="Proteomes" id="UP000191691"/>
    </source>
</evidence>
<comment type="caution">
    <text evidence="13">The sequence shown here is derived from an EMBL/GenBank/DDBJ whole genome shotgun (WGS) entry which is preliminary data.</text>
</comment>
<evidence type="ECO:0000256" key="2">
    <source>
        <dbReference type="ARBA" id="ARBA00006355"/>
    </source>
</evidence>